<organism evidence="1 2">
    <name type="scientific">Aegilops tauschii subsp. strangulata</name>
    <name type="common">Goatgrass</name>
    <dbReference type="NCBI Taxonomy" id="200361"/>
    <lineage>
        <taxon>Eukaryota</taxon>
        <taxon>Viridiplantae</taxon>
        <taxon>Streptophyta</taxon>
        <taxon>Embryophyta</taxon>
        <taxon>Tracheophyta</taxon>
        <taxon>Spermatophyta</taxon>
        <taxon>Magnoliopsida</taxon>
        <taxon>Liliopsida</taxon>
        <taxon>Poales</taxon>
        <taxon>Poaceae</taxon>
        <taxon>BOP clade</taxon>
        <taxon>Pooideae</taxon>
        <taxon>Triticodae</taxon>
        <taxon>Triticeae</taxon>
        <taxon>Triticinae</taxon>
        <taxon>Aegilops</taxon>
    </lineage>
</organism>
<dbReference type="Proteomes" id="UP000015105">
    <property type="component" value="Chromosome 5D"/>
</dbReference>
<name>A0A453K5E7_AEGTS</name>
<reference evidence="2" key="1">
    <citation type="journal article" date="2014" name="Science">
        <title>Ancient hybridizations among the ancestral genomes of bread wheat.</title>
        <authorList>
            <consortium name="International Wheat Genome Sequencing Consortium,"/>
            <person name="Marcussen T."/>
            <person name="Sandve S.R."/>
            <person name="Heier L."/>
            <person name="Spannagl M."/>
            <person name="Pfeifer M."/>
            <person name="Jakobsen K.S."/>
            <person name="Wulff B.B."/>
            <person name="Steuernagel B."/>
            <person name="Mayer K.F."/>
            <person name="Olsen O.A."/>
        </authorList>
    </citation>
    <scope>NUCLEOTIDE SEQUENCE [LARGE SCALE GENOMIC DNA]</scope>
    <source>
        <strain evidence="2">cv. AL8/78</strain>
    </source>
</reference>
<reference evidence="1" key="4">
    <citation type="submission" date="2019-03" db="UniProtKB">
        <authorList>
            <consortium name="EnsemblPlants"/>
        </authorList>
    </citation>
    <scope>IDENTIFICATION</scope>
</reference>
<sequence>GGAGLGEEDSANGCRGAVICGLGWSSLGQCAAVCARGKCCCRRRHHVFYSESEGDNADAIEHDCVEAHLDMDQEALIQDRTESADGGSGWTKRSAG</sequence>
<reference evidence="2" key="2">
    <citation type="journal article" date="2017" name="Nat. Plants">
        <title>The Aegilops tauschii genome reveals multiple impacts of transposons.</title>
        <authorList>
            <person name="Zhao G."/>
            <person name="Zou C."/>
            <person name="Li K."/>
            <person name="Wang K."/>
            <person name="Li T."/>
            <person name="Gao L."/>
            <person name="Zhang X."/>
            <person name="Wang H."/>
            <person name="Yang Z."/>
            <person name="Liu X."/>
            <person name="Jiang W."/>
            <person name="Mao L."/>
            <person name="Kong X."/>
            <person name="Jiao Y."/>
            <person name="Jia J."/>
        </authorList>
    </citation>
    <scope>NUCLEOTIDE SEQUENCE [LARGE SCALE GENOMIC DNA]</scope>
    <source>
        <strain evidence="2">cv. AL8/78</strain>
    </source>
</reference>
<reference evidence="1" key="3">
    <citation type="journal article" date="2017" name="Nature">
        <title>Genome sequence of the progenitor of the wheat D genome Aegilops tauschii.</title>
        <authorList>
            <person name="Luo M.C."/>
            <person name="Gu Y.Q."/>
            <person name="Puiu D."/>
            <person name="Wang H."/>
            <person name="Twardziok S.O."/>
            <person name="Deal K.R."/>
            <person name="Huo N."/>
            <person name="Zhu T."/>
            <person name="Wang L."/>
            <person name="Wang Y."/>
            <person name="McGuire P.E."/>
            <person name="Liu S."/>
            <person name="Long H."/>
            <person name="Ramasamy R.K."/>
            <person name="Rodriguez J.C."/>
            <person name="Van S.L."/>
            <person name="Yuan L."/>
            <person name="Wang Z."/>
            <person name="Xia Z."/>
            <person name="Xiao L."/>
            <person name="Anderson O.D."/>
            <person name="Ouyang S."/>
            <person name="Liang Y."/>
            <person name="Zimin A.V."/>
            <person name="Pertea G."/>
            <person name="Qi P."/>
            <person name="Bennetzen J.L."/>
            <person name="Dai X."/>
            <person name="Dawson M.W."/>
            <person name="Muller H.G."/>
            <person name="Kugler K."/>
            <person name="Rivarola-Duarte L."/>
            <person name="Spannagl M."/>
            <person name="Mayer K.F.X."/>
            <person name="Lu F.H."/>
            <person name="Bevan M.W."/>
            <person name="Leroy P."/>
            <person name="Li P."/>
            <person name="You F.M."/>
            <person name="Sun Q."/>
            <person name="Liu Z."/>
            <person name="Lyons E."/>
            <person name="Wicker T."/>
            <person name="Salzberg S.L."/>
            <person name="Devos K.M."/>
            <person name="Dvorak J."/>
        </authorList>
    </citation>
    <scope>NUCLEOTIDE SEQUENCE [LARGE SCALE GENOMIC DNA]</scope>
    <source>
        <strain evidence="1">cv. AL8/78</strain>
    </source>
</reference>
<proteinExistence type="predicted"/>
<dbReference type="EnsemblPlants" id="AET5Gv20303900.2">
    <property type="protein sequence ID" value="AET5Gv20303900.2"/>
    <property type="gene ID" value="AET5Gv20303900"/>
</dbReference>
<keyword evidence="2" id="KW-1185">Reference proteome</keyword>
<reference evidence="1" key="5">
    <citation type="journal article" date="2021" name="G3 (Bethesda)">
        <title>Aegilops tauschii genome assembly Aet v5.0 features greater sequence contiguity and improved annotation.</title>
        <authorList>
            <person name="Wang L."/>
            <person name="Zhu T."/>
            <person name="Rodriguez J.C."/>
            <person name="Deal K.R."/>
            <person name="Dubcovsky J."/>
            <person name="McGuire P.E."/>
            <person name="Lux T."/>
            <person name="Spannagl M."/>
            <person name="Mayer K.F.X."/>
            <person name="Baldrich P."/>
            <person name="Meyers B.C."/>
            <person name="Huo N."/>
            <person name="Gu Y.Q."/>
            <person name="Zhou H."/>
            <person name="Devos K.M."/>
            <person name="Bennetzen J.L."/>
            <person name="Unver T."/>
            <person name="Budak H."/>
            <person name="Gulick P.J."/>
            <person name="Galiba G."/>
            <person name="Kalapos B."/>
            <person name="Nelson D.R."/>
            <person name="Li P."/>
            <person name="You F.M."/>
            <person name="Luo M.C."/>
            <person name="Dvorak J."/>
        </authorList>
    </citation>
    <scope>NUCLEOTIDE SEQUENCE [LARGE SCALE GENOMIC DNA]</scope>
    <source>
        <strain evidence="1">cv. AL8/78</strain>
    </source>
</reference>
<accession>A0A453K5E7</accession>
<evidence type="ECO:0000313" key="2">
    <source>
        <dbReference type="Proteomes" id="UP000015105"/>
    </source>
</evidence>
<protein>
    <submittedName>
        <fullName evidence="1">Uncharacterized protein</fullName>
    </submittedName>
</protein>
<dbReference type="AlphaFoldDB" id="A0A453K5E7"/>
<dbReference type="Gramene" id="AET5Gv20303900.2">
    <property type="protein sequence ID" value="AET5Gv20303900.2"/>
    <property type="gene ID" value="AET5Gv20303900"/>
</dbReference>
<evidence type="ECO:0000313" key="1">
    <source>
        <dbReference type="EnsemblPlants" id="AET5Gv20303900.2"/>
    </source>
</evidence>